<dbReference type="OrthoDB" id="2691729at2"/>
<protein>
    <submittedName>
        <fullName evidence="1">Uncharacterized protein</fullName>
    </submittedName>
</protein>
<evidence type="ECO:0000313" key="2">
    <source>
        <dbReference type="Proteomes" id="UP000294650"/>
    </source>
</evidence>
<proteinExistence type="predicted"/>
<keyword evidence="2" id="KW-1185">Reference proteome</keyword>
<organism evidence="1 2">
    <name type="scientific">Melghiribacillus thermohalophilus</name>
    <dbReference type="NCBI Taxonomy" id="1324956"/>
    <lineage>
        <taxon>Bacteria</taxon>
        <taxon>Bacillati</taxon>
        <taxon>Bacillota</taxon>
        <taxon>Bacilli</taxon>
        <taxon>Bacillales</taxon>
        <taxon>Bacillaceae</taxon>
        <taxon>Melghiribacillus</taxon>
    </lineage>
</organism>
<evidence type="ECO:0000313" key="1">
    <source>
        <dbReference type="EMBL" id="TCT22391.1"/>
    </source>
</evidence>
<reference evidence="1 2" key="1">
    <citation type="submission" date="2019-03" db="EMBL/GenBank/DDBJ databases">
        <title>Genomic Encyclopedia of Type Strains, Phase IV (KMG-IV): sequencing the most valuable type-strain genomes for metagenomic binning, comparative biology and taxonomic classification.</title>
        <authorList>
            <person name="Goeker M."/>
        </authorList>
    </citation>
    <scope>NUCLEOTIDE SEQUENCE [LARGE SCALE GENOMIC DNA]</scope>
    <source>
        <strain evidence="1 2">DSM 25894</strain>
    </source>
</reference>
<dbReference type="Proteomes" id="UP000294650">
    <property type="component" value="Unassembled WGS sequence"/>
</dbReference>
<accession>A0A4R3N2L2</accession>
<name>A0A4R3N2L2_9BACI</name>
<dbReference type="RefSeq" id="WP_132371708.1">
    <property type="nucleotide sequence ID" value="NZ_SMAN01000009.1"/>
</dbReference>
<gene>
    <name evidence="1" type="ORF">EDD68_10937</name>
</gene>
<sequence length="66" mass="8112">MNIEKHPLYRFVKALNDFLDENESLLLKPEEQIQRIEQEMGEWDQQFMEQIGSVEKMIKELERRME</sequence>
<dbReference type="AlphaFoldDB" id="A0A4R3N2L2"/>
<comment type="caution">
    <text evidence="1">The sequence shown here is derived from an EMBL/GenBank/DDBJ whole genome shotgun (WGS) entry which is preliminary data.</text>
</comment>
<dbReference type="EMBL" id="SMAN01000009">
    <property type="protein sequence ID" value="TCT22391.1"/>
    <property type="molecule type" value="Genomic_DNA"/>
</dbReference>